<feature type="compositionally biased region" description="Polar residues" evidence="1">
    <location>
        <begin position="117"/>
        <end position="133"/>
    </location>
</feature>
<protein>
    <submittedName>
        <fullName evidence="2">Uncharacterized protein</fullName>
    </submittedName>
</protein>
<dbReference type="Proteomes" id="UP000507470">
    <property type="component" value="Unassembled WGS sequence"/>
</dbReference>
<proteinExistence type="predicted"/>
<evidence type="ECO:0000313" key="3">
    <source>
        <dbReference type="Proteomes" id="UP000507470"/>
    </source>
</evidence>
<feature type="compositionally biased region" description="Basic residues" evidence="1">
    <location>
        <begin position="80"/>
        <end position="98"/>
    </location>
</feature>
<feature type="region of interest" description="Disordered" evidence="1">
    <location>
        <begin position="1"/>
        <end position="155"/>
    </location>
</feature>
<feature type="compositionally biased region" description="Acidic residues" evidence="1">
    <location>
        <begin position="1"/>
        <end position="11"/>
    </location>
</feature>
<dbReference type="EMBL" id="CACVKT020006994">
    <property type="protein sequence ID" value="CAC5404630.1"/>
    <property type="molecule type" value="Genomic_DNA"/>
</dbReference>
<sequence>MSDLKDDEVSLEDNSASGDLADELHVDHTADIEEARVSQSYVQSDNSLTEKHKKKRKRPKYAKRDFPSDSSESESDDYSHRRKKSKATKYGRKSKKSSKKDDFSSDSESDEEVRSVISETVSNLTYSDKNGNKSYHRFNPHKKEKTGLQRYGIIS</sequence>
<keyword evidence="3" id="KW-1185">Reference proteome</keyword>
<evidence type="ECO:0000313" key="2">
    <source>
        <dbReference type="EMBL" id="CAC5404630.1"/>
    </source>
</evidence>
<feature type="compositionally biased region" description="Basic residues" evidence="1">
    <location>
        <begin position="134"/>
        <end position="144"/>
    </location>
</feature>
<evidence type="ECO:0000256" key="1">
    <source>
        <dbReference type="SAM" id="MobiDB-lite"/>
    </source>
</evidence>
<dbReference type="AlphaFoldDB" id="A0A6J8DBY0"/>
<feature type="compositionally biased region" description="Basic residues" evidence="1">
    <location>
        <begin position="51"/>
        <end position="61"/>
    </location>
</feature>
<name>A0A6J8DBY0_MYTCO</name>
<dbReference type="OrthoDB" id="10425339at2759"/>
<accession>A0A6J8DBY0</accession>
<reference evidence="2 3" key="1">
    <citation type="submission" date="2020-06" db="EMBL/GenBank/DDBJ databases">
        <authorList>
            <person name="Li R."/>
            <person name="Bekaert M."/>
        </authorList>
    </citation>
    <scope>NUCLEOTIDE SEQUENCE [LARGE SCALE GENOMIC DNA]</scope>
    <source>
        <strain evidence="3">wild</strain>
    </source>
</reference>
<feature type="compositionally biased region" description="Basic and acidic residues" evidence="1">
    <location>
        <begin position="22"/>
        <end position="36"/>
    </location>
</feature>
<gene>
    <name evidence="2" type="ORF">MCOR_38392</name>
</gene>
<organism evidence="2 3">
    <name type="scientific">Mytilus coruscus</name>
    <name type="common">Sea mussel</name>
    <dbReference type="NCBI Taxonomy" id="42192"/>
    <lineage>
        <taxon>Eukaryota</taxon>
        <taxon>Metazoa</taxon>
        <taxon>Spiralia</taxon>
        <taxon>Lophotrochozoa</taxon>
        <taxon>Mollusca</taxon>
        <taxon>Bivalvia</taxon>
        <taxon>Autobranchia</taxon>
        <taxon>Pteriomorphia</taxon>
        <taxon>Mytilida</taxon>
        <taxon>Mytiloidea</taxon>
        <taxon>Mytilidae</taxon>
        <taxon>Mytilinae</taxon>
        <taxon>Mytilus</taxon>
    </lineage>
</organism>
<feature type="compositionally biased region" description="Polar residues" evidence="1">
    <location>
        <begin position="37"/>
        <end position="47"/>
    </location>
</feature>